<dbReference type="PROSITE" id="PS00086">
    <property type="entry name" value="CYTOCHROME_P450"/>
    <property type="match status" value="1"/>
</dbReference>
<evidence type="ECO:0000256" key="3">
    <source>
        <dbReference type="ARBA" id="ARBA00023002"/>
    </source>
</evidence>
<dbReference type="AlphaFoldDB" id="A0A1Y1WB33"/>
<dbReference type="GO" id="GO:0044550">
    <property type="term" value="P:secondary metabolite biosynthetic process"/>
    <property type="evidence" value="ECO:0007669"/>
    <property type="project" value="UniProtKB-ARBA"/>
</dbReference>
<dbReference type="OrthoDB" id="655030at2759"/>
<dbReference type="PANTHER" id="PTHR24305:SF235">
    <property type="entry name" value="CYTOCHROME P450 MONOOXYGENASE APDB-RELATED"/>
    <property type="match status" value="1"/>
</dbReference>
<dbReference type="EMBL" id="MCFD01000005">
    <property type="protein sequence ID" value="ORX70749.1"/>
    <property type="molecule type" value="Genomic_DNA"/>
</dbReference>
<proteinExistence type="inferred from homology"/>
<dbReference type="SUPFAM" id="SSF48264">
    <property type="entry name" value="Cytochrome P450"/>
    <property type="match status" value="1"/>
</dbReference>
<keyword evidence="6" id="KW-0503">Monooxygenase</keyword>
<keyword evidence="4 5" id="KW-0408">Iron</keyword>
<protein>
    <submittedName>
        <fullName evidence="7">Cytochrome P450</fullName>
    </submittedName>
</protein>
<dbReference type="GO" id="GO:0004497">
    <property type="term" value="F:monooxygenase activity"/>
    <property type="evidence" value="ECO:0007669"/>
    <property type="project" value="UniProtKB-KW"/>
</dbReference>
<dbReference type="RefSeq" id="XP_040744328.1">
    <property type="nucleotide sequence ID" value="XM_040887288.1"/>
</dbReference>
<dbReference type="InterPro" id="IPR001128">
    <property type="entry name" value="Cyt_P450"/>
</dbReference>
<gene>
    <name evidence="7" type="ORF">DL89DRAFT_266895</name>
</gene>
<evidence type="ECO:0000256" key="6">
    <source>
        <dbReference type="RuleBase" id="RU000461"/>
    </source>
</evidence>
<keyword evidence="2 5" id="KW-0479">Metal-binding</keyword>
<dbReference type="Pfam" id="PF00067">
    <property type="entry name" value="p450"/>
    <property type="match status" value="1"/>
</dbReference>
<dbReference type="InterPro" id="IPR017972">
    <property type="entry name" value="Cyt_P450_CS"/>
</dbReference>
<organism evidence="7 8">
    <name type="scientific">Linderina pennispora</name>
    <dbReference type="NCBI Taxonomy" id="61395"/>
    <lineage>
        <taxon>Eukaryota</taxon>
        <taxon>Fungi</taxon>
        <taxon>Fungi incertae sedis</taxon>
        <taxon>Zoopagomycota</taxon>
        <taxon>Kickxellomycotina</taxon>
        <taxon>Kickxellomycetes</taxon>
        <taxon>Kickxellales</taxon>
        <taxon>Kickxellaceae</taxon>
        <taxon>Linderina</taxon>
    </lineage>
</organism>
<comment type="cofactor">
    <cofactor evidence="1 5">
        <name>heme</name>
        <dbReference type="ChEBI" id="CHEBI:30413"/>
    </cofactor>
</comment>
<dbReference type="InterPro" id="IPR050121">
    <property type="entry name" value="Cytochrome_P450_monoxygenase"/>
</dbReference>
<dbReference type="PANTHER" id="PTHR24305">
    <property type="entry name" value="CYTOCHROME P450"/>
    <property type="match status" value="1"/>
</dbReference>
<dbReference type="Proteomes" id="UP000193922">
    <property type="component" value="Unassembled WGS sequence"/>
</dbReference>
<keyword evidence="8" id="KW-1185">Reference proteome</keyword>
<dbReference type="GO" id="GO:0005506">
    <property type="term" value="F:iron ion binding"/>
    <property type="evidence" value="ECO:0007669"/>
    <property type="project" value="InterPro"/>
</dbReference>
<evidence type="ECO:0000256" key="1">
    <source>
        <dbReference type="ARBA" id="ARBA00001971"/>
    </source>
</evidence>
<keyword evidence="3 6" id="KW-0560">Oxidoreductase</keyword>
<accession>A0A1Y1WB33</accession>
<dbReference type="InterPro" id="IPR036396">
    <property type="entry name" value="Cyt_P450_sf"/>
</dbReference>
<evidence type="ECO:0000313" key="7">
    <source>
        <dbReference type="EMBL" id="ORX70749.1"/>
    </source>
</evidence>
<keyword evidence="5 6" id="KW-0349">Heme</keyword>
<reference evidence="7 8" key="1">
    <citation type="submission" date="2016-07" db="EMBL/GenBank/DDBJ databases">
        <title>Pervasive Adenine N6-methylation of Active Genes in Fungi.</title>
        <authorList>
            <consortium name="DOE Joint Genome Institute"/>
            <person name="Mondo S.J."/>
            <person name="Dannebaum R.O."/>
            <person name="Kuo R.C."/>
            <person name="Labutti K."/>
            <person name="Haridas S."/>
            <person name="Kuo A."/>
            <person name="Salamov A."/>
            <person name="Ahrendt S.R."/>
            <person name="Lipzen A."/>
            <person name="Sullivan W."/>
            <person name="Andreopoulos W.B."/>
            <person name="Clum A."/>
            <person name="Lindquist E."/>
            <person name="Daum C."/>
            <person name="Ramamoorthy G.K."/>
            <person name="Gryganskyi A."/>
            <person name="Culley D."/>
            <person name="Magnuson J.K."/>
            <person name="James T.Y."/>
            <person name="O'Malley M.A."/>
            <person name="Stajich J.E."/>
            <person name="Spatafora J.W."/>
            <person name="Visel A."/>
            <person name="Grigoriev I.V."/>
        </authorList>
    </citation>
    <scope>NUCLEOTIDE SEQUENCE [LARGE SCALE GENOMIC DNA]</scope>
    <source>
        <strain evidence="7 8">ATCC 12442</strain>
    </source>
</reference>
<dbReference type="PRINTS" id="PR00385">
    <property type="entry name" value="P450"/>
</dbReference>
<comment type="similarity">
    <text evidence="6">Belongs to the cytochrome P450 family.</text>
</comment>
<dbReference type="GO" id="GO:0020037">
    <property type="term" value="F:heme binding"/>
    <property type="evidence" value="ECO:0007669"/>
    <property type="project" value="InterPro"/>
</dbReference>
<feature type="binding site" description="axial binding residue" evidence="5">
    <location>
        <position position="460"/>
    </location>
    <ligand>
        <name>heme</name>
        <dbReference type="ChEBI" id="CHEBI:30413"/>
    </ligand>
    <ligandPart>
        <name>Fe</name>
        <dbReference type="ChEBI" id="CHEBI:18248"/>
    </ligandPart>
</feature>
<dbReference type="GeneID" id="63803936"/>
<evidence type="ECO:0000313" key="8">
    <source>
        <dbReference type="Proteomes" id="UP000193922"/>
    </source>
</evidence>
<dbReference type="PRINTS" id="PR00463">
    <property type="entry name" value="EP450I"/>
</dbReference>
<dbReference type="STRING" id="61395.A0A1Y1WB33"/>
<dbReference type="InterPro" id="IPR002401">
    <property type="entry name" value="Cyt_P450_E_grp-I"/>
</dbReference>
<evidence type="ECO:0000256" key="2">
    <source>
        <dbReference type="ARBA" id="ARBA00022723"/>
    </source>
</evidence>
<dbReference type="Gene3D" id="1.10.630.10">
    <property type="entry name" value="Cytochrome P450"/>
    <property type="match status" value="1"/>
</dbReference>
<name>A0A1Y1WB33_9FUNG</name>
<comment type="caution">
    <text evidence="7">The sequence shown here is derived from an EMBL/GenBank/DDBJ whole genome shotgun (WGS) entry which is preliminary data.</text>
</comment>
<evidence type="ECO:0000256" key="5">
    <source>
        <dbReference type="PIRSR" id="PIRSR602401-1"/>
    </source>
</evidence>
<sequence>MFIIFNLLTGIFRSSALVQVFVAIKPIGYANIAFGAAAVYILSQVIYALFFSPLRNIPGPFLARLTDLRSKVFTFIGKAAHDAEGGYEKYGNIYVNGPNSVSVSSPGDCRTILSSHSFPKSEFYKSIEFLGVPNISSTRDPLFNQMRRRQIGPSFTPGYLSKMESKIVQHGILSLKTRWDAEITKAEQQQTDAIINICNDPLYATFDIVGALAFGREFNTLKNYDPTISQWIADTAKFSGLAMDIPGLFHFPFSLLVRRLRFQFVQLIRFSRDSIQHRVDLLAQGAEKPNDLLTAFLDAVDPVSKARMSRKEVLAEMVVTLFAGSDSSAHTLMWAIHLLMLYPECYKRAVDEVRSAFAKDHLIRYNEGRQSLPYLEAVLYESMRVRPVVSAQVPRVVPKGGITLQGHFIPEGSIVSANFAGVNHHKGTWKDPHRFMPERFLDNDEAKRNVFAFGTGVRICPGRHLAWIELVTILANALKDYDFKLPDDAAFGPDICDKHGVPKLMDMKYFFFAKPLNPNHDPRVVISKAK</sequence>
<dbReference type="GO" id="GO:0016705">
    <property type="term" value="F:oxidoreductase activity, acting on paired donors, with incorporation or reduction of molecular oxygen"/>
    <property type="evidence" value="ECO:0007669"/>
    <property type="project" value="InterPro"/>
</dbReference>
<evidence type="ECO:0000256" key="4">
    <source>
        <dbReference type="ARBA" id="ARBA00023004"/>
    </source>
</evidence>